<organism evidence="4 5">
    <name type="scientific">Phycicoccus sonneratiae</name>
    <dbReference type="NCBI Taxonomy" id="2807628"/>
    <lineage>
        <taxon>Bacteria</taxon>
        <taxon>Bacillati</taxon>
        <taxon>Actinomycetota</taxon>
        <taxon>Actinomycetes</taxon>
        <taxon>Micrococcales</taxon>
        <taxon>Intrasporangiaceae</taxon>
        <taxon>Phycicoccus</taxon>
    </lineage>
</organism>
<dbReference type="SUPFAM" id="SSF53271">
    <property type="entry name" value="PRTase-like"/>
    <property type="match status" value="1"/>
</dbReference>
<dbReference type="PANTHER" id="PTHR47505:SF1">
    <property type="entry name" value="DNA UTILIZATION PROTEIN YHGH"/>
    <property type="match status" value="1"/>
</dbReference>
<dbReference type="InterPro" id="IPR051910">
    <property type="entry name" value="ComF/GntX_DNA_util-trans"/>
</dbReference>
<protein>
    <submittedName>
        <fullName evidence="4">ComF family protein</fullName>
    </submittedName>
</protein>
<proteinExistence type="inferred from homology"/>
<feature type="region of interest" description="Disordered" evidence="2">
    <location>
        <begin position="232"/>
        <end position="266"/>
    </location>
</feature>
<evidence type="ECO:0000313" key="4">
    <source>
        <dbReference type="EMBL" id="MBM6400919.1"/>
    </source>
</evidence>
<feature type="domain" description="Phosphoribosyltransferase" evidence="3">
    <location>
        <begin position="178"/>
        <end position="234"/>
    </location>
</feature>
<reference evidence="4" key="1">
    <citation type="submission" date="2021-02" db="EMBL/GenBank/DDBJ databases">
        <title>Phycicoccus sp. MQZ13P-5T, whole genome shotgun sequence.</title>
        <authorList>
            <person name="Tuo L."/>
        </authorList>
    </citation>
    <scope>NUCLEOTIDE SEQUENCE</scope>
    <source>
        <strain evidence="4">MQZ13P-5</strain>
    </source>
</reference>
<gene>
    <name evidence="4" type="ORF">JQN70_11020</name>
</gene>
<evidence type="ECO:0000256" key="2">
    <source>
        <dbReference type="SAM" id="MobiDB-lite"/>
    </source>
</evidence>
<dbReference type="InterPro" id="IPR029057">
    <property type="entry name" value="PRTase-like"/>
</dbReference>
<dbReference type="EMBL" id="JAFDVD010000012">
    <property type="protein sequence ID" value="MBM6400919.1"/>
    <property type="molecule type" value="Genomic_DNA"/>
</dbReference>
<evidence type="ECO:0000313" key="5">
    <source>
        <dbReference type="Proteomes" id="UP001430172"/>
    </source>
</evidence>
<name>A0ABS2CM24_9MICO</name>
<sequence>MGGTRRRWGGGLRAAAGLVLPVRCAGCGAPGEGWCPRCRHEARRPAGGLTVGAGVPPCWSATPLVGPVRRAVSAHKDGGRRDLHPVLVDLLAAALARALAEDPVLRAAVAAGGPVLVVPVPETRSAARRRGEDPVGRLAGAAVGRLDDPGVALVPVLRHTRRVADQSRLGRSERAANLAGALGVAGRGAERVVGAACVVVDDVVTTGATLGEAARALRAAGAAHVVAATVAATPGAPPGRPRLHEEGDPADGPGSAVGVVRVRSDG</sequence>
<dbReference type="InterPro" id="IPR000836">
    <property type="entry name" value="PRTase_dom"/>
</dbReference>
<dbReference type="RefSeq" id="WP_204131390.1">
    <property type="nucleotide sequence ID" value="NZ_JAFDVD010000012.1"/>
</dbReference>
<comment type="similarity">
    <text evidence="1">Belongs to the ComF/GntX family.</text>
</comment>
<comment type="caution">
    <text evidence="4">The sequence shown here is derived from an EMBL/GenBank/DDBJ whole genome shotgun (WGS) entry which is preliminary data.</text>
</comment>
<dbReference type="Pfam" id="PF00156">
    <property type="entry name" value="Pribosyltran"/>
    <property type="match status" value="1"/>
</dbReference>
<dbReference type="Proteomes" id="UP001430172">
    <property type="component" value="Unassembled WGS sequence"/>
</dbReference>
<dbReference type="Gene3D" id="3.40.50.2020">
    <property type="match status" value="1"/>
</dbReference>
<keyword evidence="5" id="KW-1185">Reference proteome</keyword>
<dbReference type="PANTHER" id="PTHR47505">
    <property type="entry name" value="DNA UTILIZATION PROTEIN YHGH"/>
    <property type="match status" value="1"/>
</dbReference>
<evidence type="ECO:0000259" key="3">
    <source>
        <dbReference type="Pfam" id="PF00156"/>
    </source>
</evidence>
<accession>A0ABS2CM24</accession>
<evidence type="ECO:0000256" key="1">
    <source>
        <dbReference type="ARBA" id="ARBA00008007"/>
    </source>
</evidence>